<dbReference type="Proteomes" id="UP000294937">
    <property type="component" value="Unassembled WGS sequence"/>
</dbReference>
<comment type="subunit">
    <text evidence="3 7">Homodecamer; pentamer of dimers.</text>
</comment>
<dbReference type="EMBL" id="SMAG01000007">
    <property type="protein sequence ID" value="TCS93362.1"/>
    <property type="molecule type" value="Genomic_DNA"/>
</dbReference>
<comment type="catalytic activity">
    <reaction evidence="7">
        <text>(6R)-5,10-methylene-5,6,7,8-tetrahydrofolate + 3-methyl-2-oxobutanoate + H2O = 2-dehydropantoate + (6S)-5,6,7,8-tetrahydrofolate</text>
        <dbReference type="Rhea" id="RHEA:11824"/>
        <dbReference type="ChEBI" id="CHEBI:11561"/>
        <dbReference type="ChEBI" id="CHEBI:11851"/>
        <dbReference type="ChEBI" id="CHEBI:15377"/>
        <dbReference type="ChEBI" id="CHEBI:15636"/>
        <dbReference type="ChEBI" id="CHEBI:57453"/>
        <dbReference type="EC" id="2.1.2.11"/>
    </reaction>
</comment>
<gene>
    <name evidence="7" type="primary">panB</name>
    <name evidence="11" type="ORF">EDD58_1078</name>
</gene>
<evidence type="ECO:0000256" key="2">
    <source>
        <dbReference type="ARBA" id="ARBA00008676"/>
    </source>
</evidence>
<evidence type="ECO:0000256" key="1">
    <source>
        <dbReference type="ARBA" id="ARBA00005033"/>
    </source>
</evidence>
<keyword evidence="7 10" id="KW-0460">Magnesium</keyword>
<protein>
    <recommendedName>
        <fullName evidence="7">3-methyl-2-oxobutanoate hydroxymethyltransferase</fullName>
        <ecNumber evidence="7">2.1.2.11</ecNumber>
    </recommendedName>
    <alternativeName>
        <fullName evidence="7">Ketopantoate hydroxymethyltransferase</fullName>
        <shortName evidence="7">KPHMT</shortName>
    </alternativeName>
</protein>
<feature type="binding site" evidence="7 9">
    <location>
        <begin position="49"/>
        <end position="50"/>
    </location>
    <ligand>
        <name>3-methyl-2-oxobutanoate</name>
        <dbReference type="ChEBI" id="CHEBI:11851"/>
    </ligand>
</feature>
<keyword evidence="7 10" id="KW-0479">Metal-binding</keyword>
<comment type="pathway">
    <text evidence="1 7">Cofactor biosynthesis; (R)-pantothenate biosynthesis; (R)-pantoate from 3-methyl-2-oxobutanoate: step 1/2.</text>
</comment>
<dbReference type="SUPFAM" id="SSF51621">
    <property type="entry name" value="Phosphoenolpyruvate/pyruvate domain"/>
    <property type="match status" value="1"/>
</dbReference>
<dbReference type="RefSeq" id="WP_131925625.1">
    <property type="nucleotide sequence ID" value="NZ_SMAG01000007.1"/>
</dbReference>
<dbReference type="GO" id="GO:0003864">
    <property type="term" value="F:3-methyl-2-oxobutanoate hydroxymethyltransferase activity"/>
    <property type="evidence" value="ECO:0007669"/>
    <property type="project" value="UniProtKB-UniRule"/>
</dbReference>
<keyword evidence="7" id="KW-0963">Cytoplasm</keyword>
<dbReference type="PIRSF" id="PIRSF000388">
    <property type="entry name" value="Pantoate_hydroxy_MeTrfase"/>
    <property type="match status" value="1"/>
</dbReference>
<dbReference type="GO" id="GO:0032259">
    <property type="term" value="P:methylation"/>
    <property type="evidence" value="ECO:0007669"/>
    <property type="project" value="UniProtKB-KW"/>
</dbReference>
<dbReference type="FunFam" id="3.20.20.60:FF:000003">
    <property type="entry name" value="3-methyl-2-oxobutanoate hydroxymethyltransferase"/>
    <property type="match status" value="1"/>
</dbReference>
<dbReference type="InterPro" id="IPR015813">
    <property type="entry name" value="Pyrv/PenolPyrv_kinase-like_dom"/>
</dbReference>
<feature type="active site" description="Proton acceptor" evidence="7 8">
    <location>
        <position position="187"/>
    </location>
</feature>
<dbReference type="UniPathway" id="UPA00028">
    <property type="reaction ID" value="UER00003"/>
</dbReference>
<accession>A0A4R3L2E8</accession>
<reference evidence="11 12" key="1">
    <citation type="submission" date="2019-03" db="EMBL/GenBank/DDBJ databases">
        <title>Genomic Encyclopedia of Type Strains, Phase IV (KMG-IV): sequencing the most valuable type-strain genomes for metagenomic binning, comparative biology and taxonomic classification.</title>
        <authorList>
            <person name="Goeker M."/>
        </authorList>
    </citation>
    <scope>NUCLEOTIDE SEQUENCE [LARGE SCALE GENOMIC DNA]</scope>
    <source>
        <strain evidence="11 12">DSM 45707</strain>
    </source>
</reference>
<comment type="cofactor">
    <cofactor evidence="7 10">
        <name>Mg(2+)</name>
        <dbReference type="ChEBI" id="CHEBI:18420"/>
    </cofactor>
    <text evidence="7 10">Binds 1 Mg(2+) ion per subunit.</text>
</comment>
<dbReference type="GO" id="GO:0005737">
    <property type="term" value="C:cytoplasm"/>
    <property type="evidence" value="ECO:0007669"/>
    <property type="project" value="UniProtKB-SubCell"/>
</dbReference>
<dbReference type="PANTHER" id="PTHR20881:SF0">
    <property type="entry name" value="3-METHYL-2-OXOBUTANOATE HYDROXYMETHYLTRANSFERASE"/>
    <property type="match status" value="1"/>
</dbReference>
<evidence type="ECO:0000256" key="3">
    <source>
        <dbReference type="ARBA" id="ARBA00011424"/>
    </source>
</evidence>
<evidence type="ECO:0000256" key="8">
    <source>
        <dbReference type="PIRSR" id="PIRSR000388-1"/>
    </source>
</evidence>
<dbReference type="GO" id="GO:0008168">
    <property type="term" value="F:methyltransferase activity"/>
    <property type="evidence" value="ECO:0007669"/>
    <property type="project" value="UniProtKB-KW"/>
</dbReference>
<evidence type="ECO:0000256" key="5">
    <source>
        <dbReference type="ARBA" id="ARBA00022679"/>
    </source>
</evidence>
<dbReference type="InterPro" id="IPR003700">
    <property type="entry name" value="Pantoate_hydroxy_MeTrfase"/>
</dbReference>
<evidence type="ECO:0000256" key="9">
    <source>
        <dbReference type="PIRSR" id="PIRSR000388-2"/>
    </source>
</evidence>
<comment type="similarity">
    <text evidence="2 7">Belongs to the PanB family.</text>
</comment>
<feature type="binding site" evidence="7 9">
    <location>
        <position position="118"/>
    </location>
    <ligand>
        <name>3-methyl-2-oxobutanoate</name>
        <dbReference type="ChEBI" id="CHEBI:11851"/>
    </ligand>
</feature>
<feature type="binding site" evidence="7 10">
    <location>
        <position position="120"/>
    </location>
    <ligand>
        <name>Mg(2+)</name>
        <dbReference type="ChEBI" id="CHEBI:18420"/>
    </ligand>
</feature>
<dbReference type="InterPro" id="IPR040442">
    <property type="entry name" value="Pyrv_kinase-like_dom_sf"/>
</dbReference>
<evidence type="ECO:0000256" key="4">
    <source>
        <dbReference type="ARBA" id="ARBA00022655"/>
    </source>
</evidence>
<dbReference type="GO" id="GO:0015940">
    <property type="term" value="P:pantothenate biosynthetic process"/>
    <property type="evidence" value="ECO:0007669"/>
    <property type="project" value="UniProtKB-UniRule"/>
</dbReference>
<keyword evidence="11" id="KW-0489">Methyltransferase</keyword>
<dbReference type="GO" id="GO:0000287">
    <property type="term" value="F:magnesium ion binding"/>
    <property type="evidence" value="ECO:0007669"/>
    <property type="project" value="TreeGrafter"/>
</dbReference>
<evidence type="ECO:0000256" key="6">
    <source>
        <dbReference type="ARBA" id="ARBA00056497"/>
    </source>
</evidence>
<dbReference type="EC" id="2.1.2.11" evidence="7"/>
<dbReference type="NCBIfam" id="NF001452">
    <property type="entry name" value="PRK00311.1"/>
    <property type="match status" value="1"/>
</dbReference>
<evidence type="ECO:0000313" key="12">
    <source>
        <dbReference type="Proteomes" id="UP000294937"/>
    </source>
</evidence>
<sequence>MSESRKKVTTRTLAKMKQEREPIAMITAYDYPTAMIAEQAGADLLLVGDSLGMVVLGYDSTIPVTLDDMIHHTKAVTRAAKHSMVIADIPFMLAHLSKDEVLRAGARLMQEARAYGVKLEGGSEIISNIQALTMAGIPVMGHLGLTPQSVNQLGGYLVQGKDVETAQRLLEEAKGLEEAGVFSLVLECVPEELAQMIAESIHIPVIGIGAGRYCDGQVLVIHDVLALGGDWHPSFVKVYGEIGKAMKQGVQTYVQEVKQRAFPEASHVSHLSSDLIEQLYGSKEGDK</sequence>
<dbReference type="PANTHER" id="PTHR20881">
    <property type="entry name" value="3-METHYL-2-OXOBUTANOATE HYDROXYMETHYLTRANSFERASE"/>
    <property type="match status" value="1"/>
</dbReference>
<dbReference type="CDD" id="cd06557">
    <property type="entry name" value="KPHMT-like"/>
    <property type="match status" value="1"/>
</dbReference>
<keyword evidence="12" id="KW-1185">Reference proteome</keyword>
<evidence type="ECO:0000313" key="11">
    <source>
        <dbReference type="EMBL" id="TCS93362.1"/>
    </source>
</evidence>
<keyword evidence="4 7" id="KW-0566">Pantothenate biosynthesis</keyword>
<organism evidence="11 12">
    <name type="scientific">Hazenella coriacea</name>
    <dbReference type="NCBI Taxonomy" id="1179467"/>
    <lineage>
        <taxon>Bacteria</taxon>
        <taxon>Bacillati</taxon>
        <taxon>Bacillota</taxon>
        <taxon>Bacilli</taxon>
        <taxon>Bacillales</taxon>
        <taxon>Thermoactinomycetaceae</taxon>
        <taxon>Hazenella</taxon>
    </lineage>
</organism>
<feature type="binding site" evidence="7 10">
    <location>
        <position position="88"/>
    </location>
    <ligand>
        <name>Mg(2+)</name>
        <dbReference type="ChEBI" id="CHEBI:18420"/>
    </ligand>
</feature>
<name>A0A4R3L2E8_9BACL</name>
<dbReference type="HAMAP" id="MF_00156">
    <property type="entry name" value="PanB"/>
    <property type="match status" value="1"/>
</dbReference>
<dbReference type="NCBIfam" id="TIGR00222">
    <property type="entry name" value="panB"/>
    <property type="match status" value="1"/>
</dbReference>
<comment type="subcellular location">
    <subcellularLocation>
        <location evidence="7">Cytoplasm</location>
    </subcellularLocation>
</comment>
<proteinExistence type="inferred from homology"/>
<dbReference type="Gene3D" id="3.20.20.60">
    <property type="entry name" value="Phosphoenolpyruvate-binding domains"/>
    <property type="match status" value="1"/>
</dbReference>
<comment type="caution">
    <text evidence="11">The sequence shown here is derived from an EMBL/GenBank/DDBJ whole genome shotgun (WGS) entry which is preliminary data.</text>
</comment>
<evidence type="ECO:0000256" key="7">
    <source>
        <dbReference type="HAMAP-Rule" id="MF_00156"/>
    </source>
</evidence>
<comment type="function">
    <text evidence="6 7">Catalyzes the reversible reaction in which hydroxymethyl group from 5,10-methylenetetrahydrofolate is transferred onto alpha-ketoisovalerate to form ketopantoate.</text>
</comment>
<dbReference type="AlphaFoldDB" id="A0A4R3L2E8"/>
<dbReference type="Pfam" id="PF02548">
    <property type="entry name" value="Pantoate_transf"/>
    <property type="match status" value="1"/>
</dbReference>
<feature type="binding site" evidence="7 10">
    <location>
        <position position="49"/>
    </location>
    <ligand>
        <name>Mg(2+)</name>
        <dbReference type="ChEBI" id="CHEBI:18420"/>
    </ligand>
</feature>
<keyword evidence="5 7" id="KW-0808">Transferase</keyword>
<evidence type="ECO:0000256" key="10">
    <source>
        <dbReference type="PIRSR" id="PIRSR000388-3"/>
    </source>
</evidence>
<feature type="binding site" evidence="7 9">
    <location>
        <position position="88"/>
    </location>
    <ligand>
        <name>3-methyl-2-oxobutanoate</name>
        <dbReference type="ChEBI" id="CHEBI:11851"/>
    </ligand>
</feature>
<dbReference type="OrthoDB" id="9781789at2"/>